<name>E2NIM4_9BACE</name>
<dbReference type="AlphaFoldDB" id="E2NIM4"/>
<reference evidence="2 3" key="2">
    <citation type="submission" date="2009-01" db="EMBL/GenBank/DDBJ databases">
        <title>Draft genome sequence of Bacteroides cellulosilyticus (DSM 14838).</title>
        <authorList>
            <person name="Sudarsanam P."/>
            <person name="Ley R."/>
            <person name="Guruge J."/>
            <person name="Turnbaugh P.J."/>
            <person name="Mahowald M."/>
            <person name="Liep D."/>
            <person name="Gordon J."/>
        </authorList>
    </citation>
    <scope>NUCLEOTIDE SEQUENCE [LARGE SCALE GENOMIC DNA]</scope>
    <source>
        <strain evidence="2 3">DSM 14838</strain>
    </source>
</reference>
<dbReference type="InterPro" id="IPR014907">
    <property type="entry name" value="BT4734-like_N"/>
</dbReference>
<evidence type="ECO:0000313" key="2">
    <source>
        <dbReference type="EMBL" id="EEF88242.1"/>
    </source>
</evidence>
<dbReference type="Pfam" id="PF08800">
    <property type="entry name" value="BT4734-like_N"/>
    <property type="match status" value="1"/>
</dbReference>
<dbReference type="HOGENOM" id="CLU_085280_0_0_10"/>
<dbReference type="Proteomes" id="UP000003711">
    <property type="component" value="Unassembled WGS sequence"/>
</dbReference>
<accession>E2NIM4</accession>
<proteinExistence type="predicted"/>
<evidence type="ECO:0000313" key="3">
    <source>
        <dbReference type="Proteomes" id="UP000003711"/>
    </source>
</evidence>
<reference evidence="2 3" key="1">
    <citation type="submission" date="2008-12" db="EMBL/GenBank/DDBJ databases">
        <authorList>
            <person name="Fulton L."/>
            <person name="Clifton S."/>
            <person name="Fulton B."/>
            <person name="Xu J."/>
            <person name="Minx P."/>
            <person name="Pepin K.H."/>
            <person name="Johnson M."/>
            <person name="Bhonagiri V."/>
            <person name="Nash W.E."/>
            <person name="Mardis E.R."/>
            <person name="Wilson R.K."/>
        </authorList>
    </citation>
    <scope>NUCLEOTIDE SEQUENCE [LARGE SCALE GENOMIC DNA]</scope>
    <source>
        <strain evidence="2 3">DSM 14838</strain>
    </source>
</reference>
<gene>
    <name evidence="2" type="ORF">BACCELL_04157</name>
</gene>
<comment type="caution">
    <text evidence="2">The sequence shown here is derived from an EMBL/GenBank/DDBJ whole genome shotgun (WGS) entry which is preliminary data.</text>
</comment>
<evidence type="ECO:0000259" key="1">
    <source>
        <dbReference type="Pfam" id="PF08800"/>
    </source>
</evidence>
<dbReference type="EMBL" id="ACCH01000316">
    <property type="protein sequence ID" value="EEF88242.1"/>
    <property type="molecule type" value="Genomic_DNA"/>
</dbReference>
<sequence length="218" mass="24209">MKVTQLRNNAMENIFRMSLFMPPISPIRDKISGKNLRNATLTPLRTVDVNEVHKLITSNAKLAALTHEVRNAALLGDDNTCRLLKQQTLPYVTPCGVFTRRRSDCIEEASGLVVVDIDHLESTEEAEKLRQLLFDDPYLCPALVFVSPTGQGVKAFVPCAIGQSATDGIRWAMNYVHCMYDTDHQQSGKGVDTVGKRPRTPCFLCHDPGALIRITNGE</sequence>
<feature type="domain" description="BT4734-like N-terminal" evidence="1">
    <location>
        <begin position="87"/>
        <end position="210"/>
    </location>
</feature>
<protein>
    <submittedName>
        <fullName evidence="2">VirE N-terminal domain protein</fullName>
    </submittedName>
</protein>
<organism evidence="2 3">
    <name type="scientific">Bacteroides cellulosilyticus DSM 14838</name>
    <dbReference type="NCBI Taxonomy" id="537012"/>
    <lineage>
        <taxon>Bacteria</taxon>
        <taxon>Pseudomonadati</taxon>
        <taxon>Bacteroidota</taxon>
        <taxon>Bacteroidia</taxon>
        <taxon>Bacteroidales</taxon>
        <taxon>Bacteroidaceae</taxon>
        <taxon>Bacteroides</taxon>
    </lineage>
</organism>